<dbReference type="NCBIfam" id="TIGR03519">
    <property type="entry name" value="T9SS_PorP_fam"/>
    <property type="match status" value="1"/>
</dbReference>
<keyword evidence="3" id="KW-1185">Reference proteome</keyword>
<proteinExistence type="predicted"/>
<feature type="chain" id="PRO_5011748157" evidence="1">
    <location>
        <begin position="22"/>
        <end position="295"/>
    </location>
</feature>
<evidence type="ECO:0000256" key="1">
    <source>
        <dbReference type="SAM" id="SignalP"/>
    </source>
</evidence>
<dbReference type="OrthoDB" id="1114455at2"/>
<reference evidence="3" key="1">
    <citation type="submission" date="2016-10" db="EMBL/GenBank/DDBJ databases">
        <authorList>
            <person name="Varghese N."/>
            <person name="Submissions S."/>
        </authorList>
    </citation>
    <scope>NUCLEOTIDE SEQUENCE [LARGE SCALE GENOMIC DNA]</scope>
    <source>
        <strain evidence="3">DSM 22376</strain>
    </source>
</reference>
<feature type="signal peptide" evidence="1">
    <location>
        <begin position="1"/>
        <end position="21"/>
    </location>
</feature>
<dbReference type="RefSeq" id="WP_091085036.1">
    <property type="nucleotide sequence ID" value="NZ_FNRD01000002.1"/>
</dbReference>
<organism evidence="2 3">
    <name type="scientific">Flavobacterium gillisiae</name>
    <dbReference type="NCBI Taxonomy" id="150146"/>
    <lineage>
        <taxon>Bacteria</taxon>
        <taxon>Pseudomonadati</taxon>
        <taxon>Bacteroidota</taxon>
        <taxon>Flavobacteriia</taxon>
        <taxon>Flavobacteriales</taxon>
        <taxon>Flavobacteriaceae</taxon>
        <taxon>Flavobacterium</taxon>
    </lineage>
</organism>
<dbReference type="Pfam" id="PF11751">
    <property type="entry name" value="PorP_SprF"/>
    <property type="match status" value="1"/>
</dbReference>
<accession>A0A1H3YPG9</accession>
<gene>
    <name evidence="2" type="ORF">SAMN05443667_10264</name>
</gene>
<dbReference type="EMBL" id="FNRD01000002">
    <property type="protein sequence ID" value="SEA12958.1"/>
    <property type="molecule type" value="Genomic_DNA"/>
</dbReference>
<protein>
    <submittedName>
        <fullName evidence="2">Type IX secretion system membrane protein, PorP/SprF family</fullName>
    </submittedName>
</protein>
<dbReference type="Proteomes" id="UP000198951">
    <property type="component" value="Unassembled WGS sequence"/>
</dbReference>
<name>A0A1H3YPG9_9FLAO</name>
<sequence>MKNILYLLTAGALLFSSSIIAQQANNFAFYKNQMNVINPAYAGVDNQTQISGSIRSQWTGVKDSPQTQAVSFGTSLGKNLGFGISVLNDQTFIEKQTSVGIDLSYLVQLSEATDLYFGIKAGGNSFNINTSGLEFYNVDVDPAFASISSFSPNVGVGAFLKNDKYFLSLSVPKLVSFKDVKNDDGYAMVSTNRPVVYASGGYDFSLNPMETLVLKPSFMARYTTAAPVSVDFNAMLMINNNFEIGGMYRTDKAVAAMASVILSKKLVIGFAYEVSSRAELASAKNTNEIMLQFKF</sequence>
<dbReference type="STRING" id="150146.SAMN05443667_10264"/>
<evidence type="ECO:0000313" key="3">
    <source>
        <dbReference type="Proteomes" id="UP000198951"/>
    </source>
</evidence>
<keyword evidence="1" id="KW-0732">Signal</keyword>
<evidence type="ECO:0000313" key="2">
    <source>
        <dbReference type="EMBL" id="SEA12958.1"/>
    </source>
</evidence>
<dbReference type="InterPro" id="IPR019861">
    <property type="entry name" value="PorP/SprF_Bacteroidetes"/>
</dbReference>
<dbReference type="AlphaFoldDB" id="A0A1H3YPG9"/>